<dbReference type="RefSeq" id="WP_389358683.1">
    <property type="nucleotide sequence ID" value="NZ_JBIACK010000001.1"/>
</dbReference>
<feature type="transmembrane region" description="Helical" evidence="1">
    <location>
        <begin position="26"/>
        <end position="45"/>
    </location>
</feature>
<proteinExistence type="predicted"/>
<keyword evidence="3" id="KW-1185">Reference proteome</keyword>
<name>A0ABW6KAQ1_9BACI</name>
<keyword evidence="1" id="KW-0472">Membrane</keyword>
<evidence type="ECO:0000256" key="1">
    <source>
        <dbReference type="SAM" id="Phobius"/>
    </source>
</evidence>
<dbReference type="InterPro" id="IPR048147">
    <property type="entry name" value="CBO0543-like"/>
</dbReference>
<dbReference type="NCBIfam" id="NF041644">
    <property type="entry name" value="CBO0543_fam"/>
    <property type="match status" value="1"/>
</dbReference>
<dbReference type="EMBL" id="JBIACK010000001">
    <property type="protein sequence ID" value="MFE8700005.1"/>
    <property type="molecule type" value="Genomic_DNA"/>
</dbReference>
<keyword evidence="1" id="KW-0812">Transmembrane</keyword>
<protein>
    <submittedName>
        <fullName evidence="2">CBO0543 family protein</fullName>
    </submittedName>
</protein>
<dbReference type="Proteomes" id="UP001601059">
    <property type="component" value="Unassembled WGS sequence"/>
</dbReference>
<comment type="caution">
    <text evidence="2">The sequence shown here is derived from an EMBL/GenBank/DDBJ whole genome shotgun (WGS) entry which is preliminary data.</text>
</comment>
<feature type="transmembrane region" description="Helical" evidence="1">
    <location>
        <begin position="126"/>
        <end position="144"/>
    </location>
</feature>
<feature type="transmembrane region" description="Helical" evidence="1">
    <location>
        <begin position="151"/>
        <end position="168"/>
    </location>
</feature>
<gene>
    <name evidence="2" type="ORF">ACFYKX_05130</name>
</gene>
<organism evidence="2 3">
    <name type="scientific">Cytobacillus spartinae</name>
    <dbReference type="NCBI Taxonomy" id="3299023"/>
    <lineage>
        <taxon>Bacteria</taxon>
        <taxon>Bacillati</taxon>
        <taxon>Bacillota</taxon>
        <taxon>Bacilli</taxon>
        <taxon>Bacillales</taxon>
        <taxon>Bacillaceae</taxon>
        <taxon>Cytobacillus</taxon>
    </lineage>
</organism>
<sequence length="176" mass="20999">MVNAIYASIWLFALWKWGDWRKLANYYPTILFFILGDFLYLYLLSDHYPMWRYVPADIDREMGVTNVHVSLSVIAIKYPATILIYLGNFPEGKKIKKWLYILLWVGIYTINETIDIKLNIFGYYNGWNLAWSILFTLVMFIVLRIHHTKPFHAWLLSAAFLFILWQIFDVPTSVFR</sequence>
<feature type="transmembrane region" description="Helical" evidence="1">
    <location>
        <begin position="65"/>
        <end position="86"/>
    </location>
</feature>
<evidence type="ECO:0000313" key="2">
    <source>
        <dbReference type="EMBL" id="MFE8700005.1"/>
    </source>
</evidence>
<accession>A0ABW6KAQ1</accession>
<reference evidence="2 3" key="1">
    <citation type="submission" date="2024-08" db="EMBL/GenBank/DDBJ databases">
        <title>Two novel Cytobacillus novel species.</title>
        <authorList>
            <person name="Liu G."/>
        </authorList>
    </citation>
    <scope>NUCLEOTIDE SEQUENCE [LARGE SCALE GENOMIC DNA]</scope>
    <source>
        <strain evidence="2 3">FJAT-54145</strain>
    </source>
</reference>
<keyword evidence="1" id="KW-1133">Transmembrane helix</keyword>
<evidence type="ECO:0000313" key="3">
    <source>
        <dbReference type="Proteomes" id="UP001601059"/>
    </source>
</evidence>